<dbReference type="EMBL" id="CQQC01002218">
    <property type="protein sequence ID" value="CNW61606.1"/>
    <property type="molecule type" value="Genomic_DNA"/>
</dbReference>
<name>A0A655FXN5_MYCTX</name>
<dbReference type="AlphaFoldDB" id="A0A655FXN5"/>
<reference evidence="1 2" key="1">
    <citation type="submission" date="2015-03" db="EMBL/GenBank/DDBJ databases">
        <authorList>
            <consortium name="Pathogen Informatics"/>
        </authorList>
    </citation>
    <scope>NUCLEOTIDE SEQUENCE [LARGE SCALE GENOMIC DNA]</scope>
    <source>
        <strain evidence="1 2">D00501624</strain>
    </source>
</reference>
<organism evidence="1 2">
    <name type="scientific">Mycobacterium tuberculosis</name>
    <dbReference type="NCBI Taxonomy" id="1773"/>
    <lineage>
        <taxon>Bacteria</taxon>
        <taxon>Bacillati</taxon>
        <taxon>Actinomycetota</taxon>
        <taxon>Actinomycetes</taxon>
        <taxon>Mycobacteriales</taxon>
        <taxon>Mycobacteriaceae</taxon>
        <taxon>Mycobacterium</taxon>
        <taxon>Mycobacterium tuberculosis complex</taxon>
    </lineage>
</organism>
<evidence type="ECO:0000313" key="2">
    <source>
        <dbReference type="Proteomes" id="UP000039217"/>
    </source>
</evidence>
<protein>
    <submittedName>
        <fullName evidence="1">Uncharacterized protein</fullName>
    </submittedName>
</protein>
<sequence length="100" mass="10757">MAIVEVRSSAWVNRNGPPVELDCHRFDDAAVCLWSGRIRYCGSSAMPRCSENGRWQGKLAAVAMSINTGVADPINRCRDSSTGTRGGVKANHCSGLRFGS</sequence>
<evidence type="ECO:0000313" key="1">
    <source>
        <dbReference type="EMBL" id="CNW61606.1"/>
    </source>
</evidence>
<gene>
    <name evidence="1" type="ORF">ERS007661_04141</name>
</gene>
<proteinExistence type="predicted"/>
<accession>A0A655FXN5</accession>
<dbReference type="Proteomes" id="UP000039217">
    <property type="component" value="Unassembled WGS sequence"/>
</dbReference>